<name>A0A239WC24_9FLAO</name>
<dbReference type="SUPFAM" id="SSF52540">
    <property type="entry name" value="P-loop containing nucleoside triphosphate hydrolases"/>
    <property type="match status" value="1"/>
</dbReference>
<accession>A0A239WC24</accession>
<organism evidence="1 2">
    <name type="scientific">Chryseobacterium taklimakanense</name>
    <dbReference type="NCBI Taxonomy" id="536441"/>
    <lineage>
        <taxon>Bacteria</taxon>
        <taxon>Pseudomonadati</taxon>
        <taxon>Bacteroidota</taxon>
        <taxon>Flavobacteriia</taxon>
        <taxon>Flavobacteriales</taxon>
        <taxon>Weeksellaceae</taxon>
        <taxon>Chryseobacterium group</taxon>
        <taxon>Chryseobacterium</taxon>
    </lineage>
</organism>
<dbReference type="PANTHER" id="PTHR11669">
    <property type="entry name" value="REPLICATION FACTOR C / DNA POLYMERASE III GAMMA-TAU SUBUNIT"/>
    <property type="match status" value="1"/>
</dbReference>
<dbReference type="GO" id="GO:0006261">
    <property type="term" value="P:DNA-templated DNA replication"/>
    <property type="evidence" value="ECO:0007669"/>
    <property type="project" value="TreeGrafter"/>
</dbReference>
<evidence type="ECO:0000313" key="2">
    <source>
        <dbReference type="Proteomes" id="UP000215196"/>
    </source>
</evidence>
<dbReference type="Pfam" id="PF13177">
    <property type="entry name" value="DNA_pol3_delta2"/>
    <property type="match status" value="1"/>
</dbReference>
<gene>
    <name evidence="1" type="ORF">SAMEA4412677_00033</name>
</gene>
<dbReference type="InterPro" id="IPR027417">
    <property type="entry name" value="P-loop_NTPase"/>
</dbReference>
<dbReference type="KEGG" id="ctak:4412677_00033"/>
<evidence type="ECO:0000313" key="1">
    <source>
        <dbReference type="EMBL" id="SNV31488.1"/>
    </source>
</evidence>
<dbReference type="InterPro" id="IPR050238">
    <property type="entry name" value="DNA_Rep/Repair_Clamp_Loader"/>
</dbReference>
<keyword evidence="2" id="KW-1185">Reference proteome</keyword>
<sequence>MNWEDITGQENLIKQLKDSVANNRVSHAQLFIGKEGYGTLPLALAYAQEILKNENEAAVSKVQHLNHLDLHLSFPVFSEKSKSLSKRFYEDFRNMILENPYSSFDDWTTILESENKQFFISVDEIEDIGGKFLLKSFEGGTKILIMWCANKMSDAASNKFLKFLEEPPKNTLIILTADSDQDFLQTILSRTQIVEVPRLGDEDVKQYLSEKYSFDQEKISEIAIQSQGDLNVAIKLAESGGISTEFEELFVQWVREAFQVKKKPEMLKNIIDWARDIAGWSREKQKSFLDYCAEMFRMALLQNYGTPDLVYKKINVSNFNWEKFSEYIHGANIEDILQEITDSDYHLQRNANAKIVWTDMGIKLSRYIHRSA</sequence>
<protein>
    <submittedName>
        <fullName evidence="1">DNA polymerase III subunit delta</fullName>
    </submittedName>
</protein>
<dbReference type="PANTHER" id="PTHR11669:SF8">
    <property type="entry name" value="DNA POLYMERASE III SUBUNIT DELTA"/>
    <property type="match status" value="1"/>
</dbReference>
<dbReference type="EMBL" id="LT906465">
    <property type="protein sequence ID" value="SNV31488.1"/>
    <property type="molecule type" value="Genomic_DNA"/>
</dbReference>
<dbReference type="RefSeq" id="WP_095069235.1">
    <property type="nucleotide sequence ID" value="NZ_LT906465.1"/>
</dbReference>
<dbReference type="Proteomes" id="UP000215196">
    <property type="component" value="Chromosome 1"/>
</dbReference>
<dbReference type="AlphaFoldDB" id="A0A239WC24"/>
<dbReference type="Gene3D" id="3.40.50.300">
    <property type="entry name" value="P-loop containing nucleotide triphosphate hydrolases"/>
    <property type="match status" value="1"/>
</dbReference>
<proteinExistence type="predicted"/>
<reference evidence="1 2" key="1">
    <citation type="submission" date="2017-06" db="EMBL/GenBank/DDBJ databases">
        <authorList>
            <consortium name="Pathogen Informatics"/>
        </authorList>
    </citation>
    <scope>NUCLEOTIDE SEQUENCE [LARGE SCALE GENOMIC DNA]</scope>
    <source>
        <strain evidence="1 2">NCTC13490</strain>
    </source>
</reference>